<sequence>MKTLNMDKFTSPLSYFWGVICTLIGALSLNDIAIIVGIILSIATFCINWVYKRRDFQHKKKLREQVYEKFIEDRNQLDL</sequence>
<accession>A0A495RI92</accession>
<organism evidence="2 3">
    <name type="scientific">Orbus hercynius</name>
    <dbReference type="NCBI Taxonomy" id="593135"/>
    <lineage>
        <taxon>Bacteria</taxon>
        <taxon>Pseudomonadati</taxon>
        <taxon>Pseudomonadota</taxon>
        <taxon>Gammaproteobacteria</taxon>
        <taxon>Orbales</taxon>
        <taxon>Orbaceae</taxon>
        <taxon>Orbus</taxon>
    </lineage>
</organism>
<dbReference type="Proteomes" id="UP000278542">
    <property type="component" value="Unassembled WGS sequence"/>
</dbReference>
<keyword evidence="1" id="KW-0812">Transmembrane</keyword>
<reference evidence="2 3" key="1">
    <citation type="submission" date="2018-10" db="EMBL/GenBank/DDBJ databases">
        <title>Genomic Encyclopedia of Type Strains, Phase IV (KMG-IV): sequencing the most valuable type-strain genomes for metagenomic binning, comparative biology and taxonomic classification.</title>
        <authorList>
            <person name="Goeker M."/>
        </authorList>
    </citation>
    <scope>NUCLEOTIDE SEQUENCE [LARGE SCALE GENOMIC DNA]</scope>
    <source>
        <strain evidence="2 3">DSM 22228</strain>
    </source>
</reference>
<proteinExistence type="predicted"/>
<comment type="caution">
    <text evidence="2">The sequence shown here is derived from an EMBL/GenBank/DDBJ whole genome shotgun (WGS) entry which is preliminary data.</text>
</comment>
<dbReference type="InterPro" id="IPR032118">
    <property type="entry name" value="Phage_holin_HP1"/>
</dbReference>
<feature type="transmembrane region" description="Helical" evidence="1">
    <location>
        <begin position="32"/>
        <end position="51"/>
    </location>
</feature>
<protein>
    <submittedName>
        <fullName evidence="2">HP1 family holin</fullName>
    </submittedName>
</protein>
<evidence type="ECO:0000313" key="2">
    <source>
        <dbReference type="EMBL" id="RKS86906.1"/>
    </source>
</evidence>
<feature type="transmembrane region" description="Helical" evidence="1">
    <location>
        <begin position="9"/>
        <end position="26"/>
    </location>
</feature>
<name>A0A495RI92_9GAMM</name>
<keyword evidence="3" id="KW-1185">Reference proteome</keyword>
<keyword evidence="1" id="KW-0472">Membrane</keyword>
<dbReference type="AlphaFoldDB" id="A0A495RI92"/>
<evidence type="ECO:0000256" key="1">
    <source>
        <dbReference type="SAM" id="Phobius"/>
    </source>
</evidence>
<evidence type="ECO:0000313" key="3">
    <source>
        <dbReference type="Proteomes" id="UP000278542"/>
    </source>
</evidence>
<dbReference type="EMBL" id="RBWY01000001">
    <property type="protein sequence ID" value="RKS86906.1"/>
    <property type="molecule type" value="Genomic_DNA"/>
</dbReference>
<gene>
    <name evidence="2" type="ORF">DES39_0112</name>
</gene>
<keyword evidence="1" id="KW-1133">Transmembrane helix</keyword>
<dbReference type="Pfam" id="PF16080">
    <property type="entry name" value="Phage_holin_2_3"/>
    <property type="match status" value="1"/>
</dbReference>
<dbReference type="RefSeq" id="WP_211324574.1">
    <property type="nucleotide sequence ID" value="NZ_RBWY01000001.1"/>
</dbReference>